<evidence type="ECO:0008006" key="3">
    <source>
        <dbReference type="Google" id="ProtNLM"/>
    </source>
</evidence>
<name>A0ABX9QJA1_9BACT</name>
<keyword evidence="2" id="KW-1185">Reference proteome</keyword>
<accession>A0ABX9QJA1</accession>
<gene>
    <name evidence="1" type="ORF">D7Y13_14865</name>
</gene>
<reference evidence="1 2" key="1">
    <citation type="submission" date="2018-09" db="EMBL/GenBank/DDBJ databases">
        <authorList>
            <person name="Livingstone P.G."/>
            <person name="Whitworth D.E."/>
        </authorList>
    </citation>
    <scope>NUCLEOTIDE SEQUENCE [LARGE SCALE GENOMIC DNA]</scope>
    <source>
        <strain evidence="1 2">CA031B</strain>
    </source>
</reference>
<comment type="caution">
    <text evidence="1">The sequence shown here is derived from an EMBL/GenBank/DDBJ whole genome shotgun (WGS) entry which is preliminary data.</text>
</comment>
<organism evidence="1 2">
    <name type="scientific">Corallococcus praedator</name>
    <dbReference type="NCBI Taxonomy" id="2316724"/>
    <lineage>
        <taxon>Bacteria</taxon>
        <taxon>Pseudomonadati</taxon>
        <taxon>Myxococcota</taxon>
        <taxon>Myxococcia</taxon>
        <taxon>Myxococcales</taxon>
        <taxon>Cystobacterineae</taxon>
        <taxon>Myxococcaceae</taxon>
        <taxon>Corallococcus</taxon>
    </lineage>
</organism>
<dbReference type="Proteomes" id="UP000278907">
    <property type="component" value="Unassembled WGS sequence"/>
</dbReference>
<protein>
    <recommendedName>
        <fullName evidence="3">Serine protease</fullName>
    </recommendedName>
</protein>
<evidence type="ECO:0000313" key="2">
    <source>
        <dbReference type="Proteomes" id="UP000278907"/>
    </source>
</evidence>
<dbReference type="EMBL" id="RAWI01000093">
    <property type="protein sequence ID" value="RKI09110.1"/>
    <property type="molecule type" value="Genomic_DNA"/>
</dbReference>
<sequence length="136" mass="14668">MGAPGETLQVELRARTGPASVRVTLPWASEWYDVVLAQGDVALPATTLEMDALVVNGIDADFDVLERRPERIDSGIIQSGSDVFEFSSLPLGHYTLFVTENSVGRSVHRIPVELSKPGVLDVASKLPGDGGKYFAR</sequence>
<evidence type="ECO:0000313" key="1">
    <source>
        <dbReference type="EMBL" id="RKI09110.1"/>
    </source>
</evidence>
<proteinExistence type="predicted"/>